<dbReference type="HOGENOM" id="CLU_127132_0_0_6"/>
<evidence type="ECO:0000313" key="2">
    <source>
        <dbReference type="EMBL" id="ABV87867.1"/>
    </source>
</evidence>
<dbReference type="STRING" id="398579.Spea_2547"/>
<sequence>MTSKKAQLTKVTDAISSLTHDTPLCTEEVIFKINANGDWFYLGGKLPLKFSKLFASILNRIGEEYFLITPVEKLRVSVEHQALMIVDYHSEAGGNFTLKSSINTEHLVSSFEQFIIAEDSITLTLEREVEARLNRACFYRFIDEFIA</sequence>
<proteinExistence type="predicted"/>
<dbReference type="eggNOG" id="COG3816">
    <property type="taxonomic scope" value="Bacteria"/>
</dbReference>
<dbReference type="RefSeq" id="WP_012155774.1">
    <property type="nucleotide sequence ID" value="NC_009901.1"/>
</dbReference>
<protein>
    <recommendedName>
        <fullName evidence="1">DUF1285 domain-containing protein</fullName>
    </recommendedName>
</protein>
<gene>
    <name evidence="2" type="ordered locus">Spea_2547</name>
</gene>
<dbReference type="InterPro" id="IPR023361">
    <property type="entry name" value="DUF1285_beta_roll_sf"/>
</dbReference>
<dbReference type="Proteomes" id="UP000002608">
    <property type="component" value="Chromosome"/>
</dbReference>
<dbReference type="InterPro" id="IPR048341">
    <property type="entry name" value="DUF1285_N"/>
</dbReference>
<organism evidence="2 3">
    <name type="scientific">Shewanella pealeana (strain ATCC 700345 / ANG-SQ1)</name>
    <dbReference type="NCBI Taxonomy" id="398579"/>
    <lineage>
        <taxon>Bacteria</taxon>
        <taxon>Pseudomonadati</taxon>
        <taxon>Pseudomonadota</taxon>
        <taxon>Gammaproteobacteria</taxon>
        <taxon>Alteromonadales</taxon>
        <taxon>Shewanellaceae</taxon>
        <taxon>Shewanella</taxon>
    </lineage>
</organism>
<evidence type="ECO:0000259" key="1">
    <source>
        <dbReference type="Pfam" id="PF06938"/>
    </source>
</evidence>
<feature type="domain" description="DUF1285" evidence="1">
    <location>
        <begin position="23"/>
        <end position="79"/>
    </location>
</feature>
<dbReference type="AlphaFoldDB" id="A8H5N0"/>
<keyword evidence="3" id="KW-1185">Reference proteome</keyword>
<name>A8H5N0_SHEPA</name>
<dbReference type="Pfam" id="PF06938">
    <property type="entry name" value="DUF1285_N"/>
    <property type="match status" value="1"/>
</dbReference>
<dbReference type="Gene3D" id="3.10.540.10">
    <property type="entry name" value="duf1285 like domain"/>
    <property type="match status" value="1"/>
</dbReference>
<reference evidence="2 3" key="1">
    <citation type="submission" date="2007-10" db="EMBL/GenBank/DDBJ databases">
        <title>Complete sequence of Shewanella pealeana ATCC 700345.</title>
        <authorList>
            <consortium name="US DOE Joint Genome Institute"/>
            <person name="Copeland A."/>
            <person name="Lucas S."/>
            <person name="Lapidus A."/>
            <person name="Barry K."/>
            <person name="Glavina del Rio T."/>
            <person name="Dalin E."/>
            <person name="Tice H."/>
            <person name="Pitluck S."/>
            <person name="Chertkov O."/>
            <person name="Brettin T."/>
            <person name="Bruce D."/>
            <person name="Detter J.C."/>
            <person name="Han C."/>
            <person name="Schmutz J."/>
            <person name="Larimer F."/>
            <person name="Land M."/>
            <person name="Hauser L."/>
            <person name="Kyrpides N."/>
            <person name="Kim E."/>
            <person name="Zhao J.-S.Z."/>
            <person name="Manno D."/>
            <person name="Hawari J."/>
            <person name="Richardson P."/>
        </authorList>
    </citation>
    <scope>NUCLEOTIDE SEQUENCE [LARGE SCALE GENOMIC DNA]</scope>
    <source>
        <strain evidence="3">ATCC 700345 / ANG-SQ1</strain>
    </source>
</reference>
<dbReference type="Gene3D" id="2.30.270.10">
    <property type="entry name" value="duf1285 protein"/>
    <property type="match status" value="1"/>
</dbReference>
<dbReference type="EMBL" id="CP000851">
    <property type="protein sequence ID" value="ABV87867.1"/>
    <property type="molecule type" value="Genomic_DNA"/>
</dbReference>
<evidence type="ECO:0000313" key="3">
    <source>
        <dbReference type="Proteomes" id="UP000002608"/>
    </source>
</evidence>
<dbReference type="OrthoDB" id="3078366at2"/>
<accession>A8H5N0</accession>
<dbReference type="KEGG" id="spl:Spea_2547"/>